<dbReference type="EMBL" id="BGPR01034734">
    <property type="protein sequence ID" value="GBO09220.1"/>
    <property type="molecule type" value="Genomic_DNA"/>
</dbReference>
<sequence length="113" mass="12287">MEFGRNRNYDCVKAKTKIIAQKGVKQVGKVTSADRGSLVTTCCIISASGNTTPPAMLLPRRNYKAHMLAGAVPGSIFTNPTLIELRQEIGQYDWLASPTADDVVLCSRACTFH</sequence>
<dbReference type="AlphaFoldDB" id="A0A4Y2U8P2"/>
<organism evidence="1 3">
    <name type="scientific">Araneus ventricosus</name>
    <name type="common">Orbweaver spider</name>
    <name type="synonym">Epeira ventricosa</name>
    <dbReference type="NCBI Taxonomy" id="182803"/>
    <lineage>
        <taxon>Eukaryota</taxon>
        <taxon>Metazoa</taxon>
        <taxon>Ecdysozoa</taxon>
        <taxon>Arthropoda</taxon>
        <taxon>Chelicerata</taxon>
        <taxon>Arachnida</taxon>
        <taxon>Araneae</taxon>
        <taxon>Araneomorphae</taxon>
        <taxon>Entelegynae</taxon>
        <taxon>Araneoidea</taxon>
        <taxon>Araneidae</taxon>
        <taxon>Araneus</taxon>
    </lineage>
</organism>
<evidence type="ECO:0000313" key="1">
    <source>
        <dbReference type="EMBL" id="GBO09188.1"/>
    </source>
</evidence>
<protein>
    <submittedName>
        <fullName evidence="1">Uncharacterized protein</fullName>
    </submittedName>
</protein>
<name>A0A4Y2U8P2_ARAVE</name>
<comment type="caution">
    <text evidence="1">The sequence shown here is derived from an EMBL/GenBank/DDBJ whole genome shotgun (WGS) entry which is preliminary data.</text>
</comment>
<dbReference type="Proteomes" id="UP000499080">
    <property type="component" value="Unassembled WGS sequence"/>
</dbReference>
<proteinExistence type="predicted"/>
<reference evidence="1 3" key="1">
    <citation type="journal article" date="2019" name="Sci. Rep.">
        <title>Orb-weaving spider Araneus ventricosus genome elucidates the spidroin gene catalogue.</title>
        <authorList>
            <person name="Kono N."/>
            <person name="Nakamura H."/>
            <person name="Ohtoshi R."/>
            <person name="Moran D.A.P."/>
            <person name="Shinohara A."/>
            <person name="Yoshida Y."/>
            <person name="Fujiwara M."/>
            <person name="Mori M."/>
            <person name="Tomita M."/>
            <person name="Arakawa K."/>
        </authorList>
    </citation>
    <scope>NUCLEOTIDE SEQUENCE [LARGE SCALE GENOMIC DNA]</scope>
</reference>
<keyword evidence="3" id="KW-1185">Reference proteome</keyword>
<accession>A0A4Y2U8P2</accession>
<evidence type="ECO:0000313" key="2">
    <source>
        <dbReference type="EMBL" id="GBO09220.1"/>
    </source>
</evidence>
<dbReference type="EMBL" id="BGPR01034714">
    <property type="protein sequence ID" value="GBO09188.1"/>
    <property type="molecule type" value="Genomic_DNA"/>
</dbReference>
<dbReference type="OrthoDB" id="4327074at2759"/>
<gene>
    <name evidence="2" type="ORF">AVEN_207188_1</name>
    <name evidence="1" type="ORF">AVEN_31900_1</name>
</gene>
<evidence type="ECO:0000313" key="3">
    <source>
        <dbReference type="Proteomes" id="UP000499080"/>
    </source>
</evidence>